<keyword evidence="7" id="KW-1185">Reference proteome</keyword>
<protein>
    <recommendedName>
        <fullName evidence="5">Putative glutamate--cysteine ligase 2</fullName>
        <ecNumber evidence="5">6.3.2.2</ecNumber>
    </recommendedName>
    <alternativeName>
        <fullName evidence="5">Gamma-glutamylcysteine synthetase 2</fullName>
        <shortName evidence="5">GCS 2</shortName>
        <shortName evidence="5">Gamma-GCS 2</shortName>
    </alternativeName>
</protein>
<comment type="similarity">
    <text evidence="5">Belongs to the glutamate--cysteine ligase type 2 family. YbdK subfamily.</text>
</comment>
<sequence length="382" mass="41576">MVADDQARRFGVEEEFLVVDRRTRETVARAGTVLRQAEKELGSRVGGEITEIQLEGRTTPCVTAAEAAGQLARNRATLAAAATEEGLGVIASGTPVLDASIPSPITEGPRQDRGNATFRGLHHELNICALHVHVELPDRDRAVLVSNHLRPYLPVLIALAANSPFWRGLDTGYASWRTLLWNRWPVAGPPPYLRSAAHYDELVATLLEAEALVDDGTIFWDVRPSARLPTLEVRVADVPITAEESAALAALVRGLVVSVLPWVDRGDPGPELQPEFMRLAYWRAARDGMAGSGVDVLTGRPVPARELARRLLETARPGLEEHGDLRRVTAWLDGLAEHGDGATRQRRAARDGRLTDVVDDLIRRTAPIGETSVPDAQNSMTT</sequence>
<dbReference type="HAMAP" id="MF_01609">
    <property type="entry name" value="Glu_cys_ligase_2"/>
    <property type="match status" value="1"/>
</dbReference>
<evidence type="ECO:0000313" key="6">
    <source>
        <dbReference type="EMBL" id="GAA4071930.1"/>
    </source>
</evidence>
<dbReference type="NCBIfam" id="TIGR02050">
    <property type="entry name" value="gshA_cyan_rel"/>
    <property type="match status" value="1"/>
</dbReference>
<evidence type="ECO:0000256" key="3">
    <source>
        <dbReference type="ARBA" id="ARBA00022840"/>
    </source>
</evidence>
<gene>
    <name evidence="6" type="ORF">GCM10022214_29860</name>
</gene>
<evidence type="ECO:0000256" key="2">
    <source>
        <dbReference type="ARBA" id="ARBA00022741"/>
    </source>
</evidence>
<comment type="caution">
    <text evidence="6">The sequence shown here is derived from an EMBL/GenBank/DDBJ whole genome shotgun (WGS) entry which is preliminary data.</text>
</comment>
<dbReference type="EMBL" id="BAAAZG010000017">
    <property type="protein sequence ID" value="GAA4071930.1"/>
    <property type="molecule type" value="Genomic_DNA"/>
</dbReference>
<comment type="function">
    <text evidence="5">ATP-dependent carboxylate-amine ligase which exhibits weak glutamate--cysteine ligase activity.</text>
</comment>
<dbReference type="EC" id="6.3.2.2" evidence="5"/>
<dbReference type="PANTHER" id="PTHR36510">
    <property type="entry name" value="GLUTAMATE--CYSTEINE LIGASE 2-RELATED"/>
    <property type="match status" value="1"/>
</dbReference>
<evidence type="ECO:0000256" key="1">
    <source>
        <dbReference type="ARBA" id="ARBA00022598"/>
    </source>
</evidence>
<dbReference type="InterPro" id="IPR014746">
    <property type="entry name" value="Gln_synth/guanido_kin_cat_dom"/>
</dbReference>
<dbReference type="InterPro" id="IPR011793">
    <property type="entry name" value="YbdK"/>
</dbReference>
<keyword evidence="3 5" id="KW-0067">ATP-binding</keyword>
<dbReference type="Gene3D" id="3.30.590.20">
    <property type="match status" value="1"/>
</dbReference>
<dbReference type="NCBIfam" id="NF010041">
    <property type="entry name" value="PRK13517.1-1"/>
    <property type="match status" value="1"/>
</dbReference>
<keyword evidence="1 5" id="KW-0436">Ligase</keyword>
<evidence type="ECO:0000313" key="7">
    <source>
        <dbReference type="Proteomes" id="UP001500683"/>
    </source>
</evidence>
<dbReference type="RefSeq" id="WP_344946781.1">
    <property type="nucleotide sequence ID" value="NZ_BAAAZG010000017.1"/>
</dbReference>
<dbReference type="PANTHER" id="PTHR36510:SF1">
    <property type="entry name" value="GLUTAMATE--CYSTEINE LIGASE 2-RELATED"/>
    <property type="match status" value="1"/>
</dbReference>
<reference evidence="7" key="1">
    <citation type="journal article" date="2019" name="Int. J. Syst. Evol. Microbiol.">
        <title>The Global Catalogue of Microorganisms (GCM) 10K type strain sequencing project: providing services to taxonomists for standard genome sequencing and annotation.</title>
        <authorList>
            <consortium name="The Broad Institute Genomics Platform"/>
            <consortium name="The Broad Institute Genome Sequencing Center for Infectious Disease"/>
            <person name="Wu L."/>
            <person name="Ma J."/>
        </authorList>
    </citation>
    <scope>NUCLEOTIDE SEQUENCE [LARGE SCALE GENOMIC DNA]</scope>
    <source>
        <strain evidence="7">JCM 16702</strain>
    </source>
</reference>
<dbReference type="GO" id="GO:0016874">
    <property type="term" value="F:ligase activity"/>
    <property type="evidence" value="ECO:0007669"/>
    <property type="project" value="UniProtKB-KW"/>
</dbReference>
<dbReference type="InterPro" id="IPR050141">
    <property type="entry name" value="GCL_type2/YbdK_subfam"/>
</dbReference>
<evidence type="ECO:0000256" key="5">
    <source>
        <dbReference type="HAMAP-Rule" id="MF_01609"/>
    </source>
</evidence>
<organism evidence="6 7">
    <name type="scientific">Actinomadura miaoliensis</name>
    <dbReference type="NCBI Taxonomy" id="430685"/>
    <lineage>
        <taxon>Bacteria</taxon>
        <taxon>Bacillati</taxon>
        <taxon>Actinomycetota</taxon>
        <taxon>Actinomycetes</taxon>
        <taxon>Streptosporangiales</taxon>
        <taxon>Thermomonosporaceae</taxon>
        <taxon>Actinomadura</taxon>
    </lineage>
</organism>
<dbReference type="SUPFAM" id="SSF55931">
    <property type="entry name" value="Glutamine synthetase/guanido kinase"/>
    <property type="match status" value="1"/>
</dbReference>
<dbReference type="Proteomes" id="UP001500683">
    <property type="component" value="Unassembled WGS sequence"/>
</dbReference>
<dbReference type="InterPro" id="IPR006336">
    <property type="entry name" value="GCS2"/>
</dbReference>
<name>A0ABP7VR79_9ACTN</name>
<dbReference type="Pfam" id="PF04107">
    <property type="entry name" value="GCS2"/>
    <property type="match status" value="1"/>
</dbReference>
<comment type="catalytic activity">
    <reaction evidence="4 5">
        <text>L-cysteine + L-glutamate + ATP = gamma-L-glutamyl-L-cysteine + ADP + phosphate + H(+)</text>
        <dbReference type="Rhea" id="RHEA:13285"/>
        <dbReference type="ChEBI" id="CHEBI:15378"/>
        <dbReference type="ChEBI" id="CHEBI:29985"/>
        <dbReference type="ChEBI" id="CHEBI:30616"/>
        <dbReference type="ChEBI" id="CHEBI:35235"/>
        <dbReference type="ChEBI" id="CHEBI:43474"/>
        <dbReference type="ChEBI" id="CHEBI:58173"/>
        <dbReference type="ChEBI" id="CHEBI:456216"/>
        <dbReference type="EC" id="6.3.2.2"/>
    </reaction>
</comment>
<keyword evidence="2 5" id="KW-0547">Nucleotide-binding</keyword>
<evidence type="ECO:0000256" key="4">
    <source>
        <dbReference type="ARBA" id="ARBA00048819"/>
    </source>
</evidence>
<accession>A0ABP7VR79</accession>
<proteinExistence type="inferred from homology"/>